<dbReference type="Pfam" id="PF25881">
    <property type="entry name" value="HH_YBHG"/>
    <property type="match status" value="1"/>
</dbReference>
<comment type="caution">
    <text evidence="7">The sequence shown here is derived from an EMBL/GenBank/DDBJ whole genome shotgun (WGS) entry which is preliminary data.</text>
</comment>
<dbReference type="Pfam" id="PF25990">
    <property type="entry name" value="Beta-barrel_YknX"/>
    <property type="match status" value="1"/>
</dbReference>
<feature type="domain" description="YknX-like beta-barrel" evidence="6">
    <location>
        <begin position="280"/>
        <end position="356"/>
    </location>
</feature>
<evidence type="ECO:0000313" key="7">
    <source>
        <dbReference type="EMBL" id="MBI6873633.1"/>
    </source>
</evidence>
<dbReference type="InterPro" id="IPR050465">
    <property type="entry name" value="UPF0194_transport"/>
</dbReference>
<dbReference type="Gene3D" id="2.40.50.100">
    <property type="match status" value="1"/>
</dbReference>
<evidence type="ECO:0000256" key="3">
    <source>
        <dbReference type="SAM" id="Coils"/>
    </source>
</evidence>
<dbReference type="SUPFAM" id="SSF111369">
    <property type="entry name" value="HlyD-like secretion proteins"/>
    <property type="match status" value="1"/>
</dbReference>
<dbReference type="Pfam" id="PF25967">
    <property type="entry name" value="RND-MFP_C"/>
    <property type="match status" value="1"/>
</dbReference>
<comment type="subcellular location">
    <subcellularLocation>
        <location evidence="1">Cell envelope</location>
    </subcellularLocation>
</comment>
<dbReference type="Proteomes" id="UP000622687">
    <property type="component" value="Unassembled WGS sequence"/>
</dbReference>
<sequence>MGLKAKLGKIKFNKKIIIISVVVLAIVGIGVSSYAKAQKAKVKQVTMAKVTKKKVLQSVSATGNVEAKYRNDIALNPAQKVVKALVTEGQQVKKGDVLVELDTSDYESQLEKAKLTLANAQATLNQLTKTGLDTERSNAQNGLSQAQITLENAQRNYDDLNKKYQQNQGLLSQGYISQNDFDASKKAFEEAANAVKGAQSALANSQSAFNNVNASSGDKVTAQRTQVALAQADIDNLTKKIEDSKLKANTDGIVIRMDAKENQFPKAGDMVIVDDNSSFRVSLDMTQYDAVKVVKGQKADIKVKGSDKKYTGQVTDIGEMAQTKTNGTDQDYKVNIKVTMDNPDENVKAGYEADSEIIISQKDSALAVGFDGIKEEKSTGKKYVYLVNSSNKVEKKYIKAGLETDYDVEVIDGLKDGDKYIVNPPETIHEGDVVAEAANKNGGTKK</sequence>
<dbReference type="GO" id="GO:0030313">
    <property type="term" value="C:cell envelope"/>
    <property type="evidence" value="ECO:0007669"/>
    <property type="project" value="UniProtKB-SubCell"/>
</dbReference>
<evidence type="ECO:0000259" key="6">
    <source>
        <dbReference type="Pfam" id="PF25990"/>
    </source>
</evidence>
<dbReference type="PANTHER" id="PTHR32347:SF14">
    <property type="entry name" value="EFFLUX SYSTEM COMPONENT YKNX-RELATED"/>
    <property type="match status" value="1"/>
</dbReference>
<name>A0A934HUM9_9CLOT</name>
<evidence type="ECO:0000256" key="2">
    <source>
        <dbReference type="ARBA" id="ARBA00023054"/>
    </source>
</evidence>
<dbReference type="PANTHER" id="PTHR32347">
    <property type="entry name" value="EFFLUX SYSTEM COMPONENT YKNX-RELATED"/>
    <property type="match status" value="1"/>
</dbReference>
<dbReference type="AlphaFoldDB" id="A0A934HUM9"/>
<dbReference type="EMBL" id="JAEEGB010000014">
    <property type="protein sequence ID" value="MBI6873633.1"/>
    <property type="molecule type" value="Genomic_DNA"/>
</dbReference>
<protein>
    <submittedName>
        <fullName evidence="7">HlyD family efflux transporter periplasmic adaptor subunit</fullName>
    </submittedName>
</protein>
<dbReference type="Gene3D" id="1.10.287.470">
    <property type="entry name" value="Helix hairpin bin"/>
    <property type="match status" value="2"/>
</dbReference>
<feature type="domain" description="YbhG-like alpha-helical hairpin" evidence="4">
    <location>
        <begin position="101"/>
        <end position="235"/>
    </location>
</feature>
<proteinExistence type="predicted"/>
<feature type="coiled-coil region" evidence="3">
    <location>
        <begin position="103"/>
        <end position="170"/>
    </location>
</feature>
<gene>
    <name evidence="7" type="ORF">I6U51_13080</name>
</gene>
<evidence type="ECO:0000256" key="1">
    <source>
        <dbReference type="ARBA" id="ARBA00004196"/>
    </source>
</evidence>
<keyword evidence="8" id="KW-1185">Reference proteome</keyword>
<accession>A0A934HUM9</accession>
<evidence type="ECO:0000259" key="5">
    <source>
        <dbReference type="Pfam" id="PF25967"/>
    </source>
</evidence>
<dbReference type="RefSeq" id="WP_211143056.1">
    <property type="nucleotide sequence ID" value="NZ_JAEEGB010000014.1"/>
</dbReference>
<evidence type="ECO:0000313" key="8">
    <source>
        <dbReference type="Proteomes" id="UP000622687"/>
    </source>
</evidence>
<reference evidence="7" key="1">
    <citation type="submission" date="2020-12" db="EMBL/GenBank/DDBJ databases">
        <title>Clostridium thailandense sp. nov., a novel acetogenic bacterium isolated from peat land soil in Thailand.</title>
        <authorList>
            <person name="Chaikitkaew S."/>
            <person name="Birkeland N.K."/>
        </authorList>
    </citation>
    <scope>NUCLEOTIDE SEQUENCE</scope>
    <source>
        <strain evidence="7">DSM 17425</strain>
    </source>
</reference>
<keyword evidence="2 3" id="KW-0175">Coiled coil</keyword>
<dbReference type="InterPro" id="IPR058636">
    <property type="entry name" value="Beta-barrel_YknX"/>
</dbReference>
<evidence type="ECO:0000259" key="4">
    <source>
        <dbReference type="Pfam" id="PF25881"/>
    </source>
</evidence>
<dbReference type="InterPro" id="IPR059052">
    <property type="entry name" value="HH_YbhG-like"/>
</dbReference>
<dbReference type="Gene3D" id="6.20.50.140">
    <property type="match status" value="1"/>
</dbReference>
<organism evidence="7 8">
    <name type="scientific">Clostridium aciditolerans</name>
    <dbReference type="NCBI Taxonomy" id="339861"/>
    <lineage>
        <taxon>Bacteria</taxon>
        <taxon>Bacillati</taxon>
        <taxon>Bacillota</taxon>
        <taxon>Clostridia</taxon>
        <taxon>Eubacteriales</taxon>
        <taxon>Clostridiaceae</taxon>
        <taxon>Clostridium</taxon>
    </lineage>
</organism>
<dbReference type="Gene3D" id="2.40.30.170">
    <property type="match status" value="1"/>
</dbReference>
<feature type="domain" description="Multidrug resistance protein MdtA-like C-terminal permuted SH3" evidence="5">
    <location>
        <begin position="377"/>
        <end position="422"/>
    </location>
</feature>
<dbReference type="InterPro" id="IPR058627">
    <property type="entry name" value="MdtA-like_C"/>
</dbReference>